<reference evidence="1 2" key="1">
    <citation type="submission" date="2019-07" db="EMBL/GenBank/DDBJ databases">
        <title>Whole genome shotgun sequence of Deinococcus cellulosilyticus NBRC 106333.</title>
        <authorList>
            <person name="Hosoyama A."/>
            <person name="Uohara A."/>
            <person name="Ohji S."/>
            <person name="Ichikawa N."/>
        </authorList>
    </citation>
    <scope>NUCLEOTIDE SEQUENCE [LARGE SCALE GENOMIC DNA]</scope>
    <source>
        <strain evidence="1 2">NBRC 106333</strain>
    </source>
</reference>
<dbReference type="AlphaFoldDB" id="A0A511N476"/>
<comment type="caution">
    <text evidence="1">The sequence shown here is derived from an EMBL/GenBank/DDBJ whole genome shotgun (WGS) entry which is preliminary data.</text>
</comment>
<accession>A0A511N476</accession>
<name>A0A511N476_DEIC1</name>
<protein>
    <submittedName>
        <fullName evidence="1">Uncharacterized protein</fullName>
    </submittedName>
</protein>
<evidence type="ECO:0000313" key="2">
    <source>
        <dbReference type="Proteomes" id="UP000321306"/>
    </source>
</evidence>
<proteinExistence type="predicted"/>
<dbReference type="Proteomes" id="UP000321306">
    <property type="component" value="Unassembled WGS sequence"/>
</dbReference>
<evidence type="ECO:0000313" key="1">
    <source>
        <dbReference type="EMBL" id="GEM47181.1"/>
    </source>
</evidence>
<dbReference type="EMBL" id="BJXB01000012">
    <property type="protein sequence ID" value="GEM47181.1"/>
    <property type="molecule type" value="Genomic_DNA"/>
</dbReference>
<organism evidence="1 2">
    <name type="scientific">Deinococcus cellulosilyticus (strain DSM 18568 / NBRC 106333 / KACC 11606 / 5516J-15)</name>
    <dbReference type="NCBI Taxonomy" id="1223518"/>
    <lineage>
        <taxon>Bacteria</taxon>
        <taxon>Thermotogati</taxon>
        <taxon>Deinococcota</taxon>
        <taxon>Deinococci</taxon>
        <taxon>Deinococcales</taxon>
        <taxon>Deinococcaceae</taxon>
        <taxon>Deinococcus</taxon>
    </lineage>
</organism>
<sequence length="115" mass="12765">MPYISEQGWNQIMAAVEKDMPSAKQEAGLPLHTLHSRCEMVTEHLHHGCTLQVDAGTVTVFEDGEPLFTVPEVFMEDVDTAIQVVNSMITVYFEAWSDAYQEGYTAAIEDRDGAA</sequence>
<keyword evidence="2" id="KW-1185">Reference proteome</keyword>
<dbReference type="RefSeq" id="WP_146885238.1">
    <property type="nucleotide sequence ID" value="NZ_BJXB01000012.1"/>
</dbReference>
<gene>
    <name evidence="1" type="ORF">DC3_28160</name>
</gene>